<keyword evidence="12 20" id="KW-1133">Transmembrane helix</keyword>
<dbReference type="InterPro" id="IPR051267">
    <property type="entry name" value="STEAP_metalloreductase"/>
</dbReference>
<dbReference type="InterPro" id="IPR013130">
    <property type="entry name" value="Fe3_Rdtase_TM_dom"/>
</dbReference>
<keyword evidence="17 20" id="KW-0472">Membrane</keyword>
<evidence type="ECO:0000256" key="14">
    <source>
        <dbReference type="ARBA" id="ARBA00023004"/>
    </source>
</evidence>
<dbReference type="GO" id="GO:0005886">
    <property type="term" value="C:plasma membrane"/>
    <property type="evidence" value="ECO:0007669"/>
    <property type="project" value="TreeGrafter"/>
</dbReference>
<keyword evidence="6" id="KW-0410">Iron transport</keyword>
<keyword evidence="5" id="KW-0813">Transport</keyword>
<feature type="transmembrane region" description="Helical" evidence="20">
    <location>
        <begin position="454"/>
        <end position="473"/>
    </location>
</feature>
<comment type="cofactor">
    <cofactor evidence="2">
        <name>FAD</name>
        <dbReference type="ChEBI" id="CHEBI:57692"/>
    </cofactor>
</comment>
<reference evidence="23" key="2">
    <citation type="submission" date="2025-09" db="UniProtKB">
        <authorList>
            <consortium name="Ensembl"/>
        </authorList>
    </citation>
    <scope>IDENTIFICATION</scope>
</reference>
<dbReference type="PANTHER" id="PTHR14239:SF8">
    <property type="entry name" value="METALLOREDUCTASE STEAP3"/>
    <property type="match status" value="1"/>
</dbReference>
<reference evidence="23" key="1">
    <citation type="submission" date="2025-08" db="UniProtKB">
        <authorList>
            <consortium name="Ensembl"/>
        </authorList>
    </citation>
    <scope>IDENTIFICATION</scope>
</reference>
<dbReference type="GO" id="GO:0008823">
    <property type="term" value="F:cupric reductase (NADH) activity"/>
    <property type="evidence" value="ECO:0007669"/>
    <property type="project" value="TreeGrafter"/>
</dbReference>
<feature type="domain" description="Ferric oxidoreductase" evidence="21">
    <location>
        <begin position="280"/>
        <end position="424"/>
    </location>
</feature>
<dbReference type="OrthoDB" id="550646at2759"/>
<keyword evidence="16" id="KW-0406">Ion transport</keyword>
<keyword evidence="14" id="KW-0408">Iron</keyword>
<dbReference type="InterPro" id="IPR028939">
    <property type="entry name" value="P5C_Rdtase_cat_N"/>
</dbReference>
<keyword evidence="13" id="KW-0560">Oxidoreductase</keyword>
<dbReference type="FunFam" id="3.40.50.720:FF:000051">
    <property type="entry name" value="STEAP2 metalloreductase"/>
    <property type="match status" value="1"/>
</dbReference>
<keyword evidence="8 20" id="KW-0812">Transmembrane</keyword>
<dbReference type="GO" id="GO:0015677">
    <property type="term" value="P:copper ion import"/>
    <property type="evidence" value="ECO:0007669"/>
    <property type="project" value="TreeGrafter"/>
</dbReference>
<evidence type="ECO:0000256" key="18">
    <source>
        <dbReference type="ARBA" id="ARBA00048958"/>
    </source>
</evidence>
<evidence type="ECO:0000256" key="2">
    <source>
        <dbReference type="ARBA" id="ARBA00001974"/>
    </source>
</evidence>
<dbReference type="Pfam" id="PF01794">
    <property type="entry name" value="Ferric_reduct"/>
    <property type="match status" value="1"/>
</dbReference>
<proteinExistence type="inferred from homology"/>
<dbReference type="AlphaFoldDB" id="A0A8C5Q372"/>
<evidence type="ECO:0000256" key="10">
    <source>
        <dbReference type="ARBA" id="ARBA00022753"/>
    </source>
</evidence>
<dbReference type="PANTHER" id="PTHR14239">
    <property type="entry name" value="DUDULIN-RELATED"/>
    <property type="match status" value="1"/>
</dbReference>
<name>A0A8C5Q372_9ANUR</name>
<dbReference type="Ensembl" id="ENSLLET00000032464.1">
    <property type="protein sequence ID" value="ENSLLEP00000031257.1"/>
    <property type="gene ID" value="ENSLLEG00000019767.1"/>
</dbReference>
<keyword evidence="10" id="KW-0967">Endosome</keyword>
<evidence type="ECO:0000256" key="4">
    <source>
        <dbReference type="ARBA" id="ARBA00007729"/>
    </source>
</evidence>
<keyword evidence="7" id="KW-0285">Flavoprotein</keyword>
<evidence type="ECO:0000256" key="6">
    <source>
        <dbReference type="ARBA" id="ARBA00022496"/>
    </source>
</evidence>
<feature type="transmembrane region" description="Helical" evidence="20">
    <location>
        <begin position="276"/>
        <end position="299"/>
    </location>
</feature>
<feature type="domain" description="Pyrroline-5-carboxylate reductase catalytic N-terminal" evidence="22">
    <location>
        <begin position="51"/>
        <end position="138"/>
    </location>
</feature>
<evidence type="ECO:0000256" key="16">
    <source>
        <dbReference type="ARBA" id="ARBA00023065"/>
    </source>
</evidence>
<dbReference type="GeneTree" id="ENSGT00390000008042"/>
<evidence type="ECO:0000256" key="13">
    <source>
        <dbReference type="ARBA" id="ARBA00023002"/>
    </source>
</evidence>
<protein>
    <submittedName>
        <fullName evidence="23">STEAP3 metalloreductase</fullName>
    </submittedName>
</protein>
<evidence type="ECO:0000256" key="15">
    <source>
        <dbReference type="ARBA" id="ARBA00023008"/>
    </source>
</evidence>
<dbReference type="GO" id="GO:0010008">
    <property type="term" value="C:endosome membrane"/>
    <property type="evidence" value="ECO:0007669"/>
    <property type="project" value="UniProtKB-SubCell"/>
</dbReference>
<comment type="subcellular location">
    <subcellularLocation>
        <location evidence="3">Endosome membrane</location>
        <topology evidence="3">Multi-pass membrane protein</topology>
    </subcellularLocation>
</comment>
<evidence type="ECO:0000313" key="24">
    <source>
        <dbReference type="Proteomes" id="UP000694569"/>
    </source>
</evidence>
<evidence type="ECO:0000256" key="7">
    <source>
        <dbReference type="ARBA" id="ARBA00022630"/>
    </source>
</evidence>
<keyword evidence="11" id="KW-0274">FAD</keyword>
<feature type="transmembrane region" description="Helical" evidence="20">
    <location>
        <begin position="417"/>
        <end position="434"/>
    </location>
</feature>
<comment type="catalytic activity">
    <reaction evidence="19">
        <text>2 Fe(2+) + NADP(+) + H(+) = 2 Fe(3+) + NADPH</text>
        <dbReference type="Rhea" id="RHEA:71767"/>
        <dbReference type="ChEBI" id="CHEBI:15378"/>
        <dbReference type="ChEBI" id="CHEBI:29033"/>
        <dbReference type="ChEBI" id="CHEBI:29034"/>
        <dbReference type="ChEBI" id="CHEBI:57783"/>
        <dbReference type="ChEBI" id="CHEBI:58349"/>
    </reaction>
    <physiologicalReaction direction="right-to-left" evidence="19">
        <dbReference type="Rhea" id="RHEA:71769"/>
    </physiologicalReaction>
</comment>
<evidence type="ECO:0000256" key="3">
    <source>
        <dbReference type="ARBA" id="ARBA00004337"/>
    </source>
</evidence>
<sequence length="506" mass="56658">MSQTDTARPEANNTHPAHQCGLAGMMESDLEKPLLVGVKHGAVYDLSSGDTVGILGSGDFARSLATRLWYSGFKVLVGSRIPRRSAGLFPEDVEVVTQEEVVKRVDLLFVATFKEHYSTLNRFSEVLAGKVLVDVSNNTEINLRGESNAQYLASLFPKCHVVKGFNVVSAWALQSGPKDGNKQVLICSDSSDAKSRVVSIARRMGFIPVDMGALCSACDIENMPLRLLPQWKIPVVLTVYLFVFFYCYNFVRGVLHPYFAENKNTFYKIPIDLVNVSIPCVAYVLLSLVYLPGILAAFYQLRNGTKYRRFPNWLDEWLQLRKQIGLASFFCACLHALYSMCLAVRRSARYLIINEAIKQVKANVSSVWVEEEVWRMEIYISLGIVALGALSLLAVTSLPSVGNALNWREFSFIQSKLGLAALILATLHTLTFGWKRAFDPRNYKFYLPPTFTLALPLPMGVILAKAALLLPCLSRRVMRIRRGWESTRCVTFQSHEQELNDTSSNV</sequence>
<feature type="transmembrane region" description="Helical" evidence="20">
    <location>
        <begin position="378"/>
        <end position="405"/>
    </location>
</feature>
<comment type="catalytic activity">
    <reaction evidence="18">
        <text>2 Cu(+) + NADP(+) + H(+) = 2 Cu(2+) + NADPH</text>
        <dbReference type="Rhea" id="RHEA:71771"/>
        <dbReference type="ChEBI" id="CHEBI:15378"/>
        <dbReference type="ChEBI" id="CHEBI:29036"/>
        <dbReference type="ChEBI" id="CHEBI:49552"/>
        <dbReference type="ChEBI" id="CHEBI:57783"/>
        <dbReference type="ChEBI" id="CHEBI:58349"/>
    </reaction>
    <physiologicalReaction direction="right-to-left" evidence="18">
        <dbReference type="Rhea" id="RHEA:71773"/>
    </physiologicalReaction>
</comment>
<dbReference type="SUPFAM" id="SSF51735">
    <property type="entry name" value="NAD(P)-binding Rossmann-fold domains"/>
    <property type="match status" value="1"/>
</dbReference>
<evidence type="ECO:0000256" key="11">
    <source>
        <dbReference type="ARBA" id="ARBA00022827"/>
    </source>
</evidence>
<evidence type="ECO:0000256" key="12">
    <source>
        <dbReference type="ARBA" id="ARBA00022989"/>
    </source>
</evidence>
<dbReference type="Proteomes" id="UP000694569">
    <property type="component" value="Unplaced"/>
</dbReference>
<accession>A0A8C5Q372</accession>
<comment type="cofactor">
    <cofactor evidence="1">
        <name>heme b</name>
        <dbReference type="ChEBI" id="CHEBI:60344"/>
    </cofactor>
</comment>
<evidence type="ECO:0000256" key="17">
    <source>
        <dbReference type="ARBA" id="ARBA00023136"/>
    </source>
</evidence>
<keyword evidence="9" id="KW-0479">Metal-binding</keyword>
<dbReference type="Pfam" id="PF03807">
    <property type="entry name" value="F420_oxidored"/>
    <property type="match status" value="1"/>
</dbReference>
<keyword evidence="15" id="KW-0186">Copper</keyword>
<dbReference type="GO" id="GO:0046872">
    <property type="term" value="F:metal ion binding"/>
    <property type="evidence" value="ECO:0007669"/>
    <property type="project" value="UniProtKB-KW"/>
</dbReference>
<dbReference type="Gene3D" id="3.40.50.720">
    <property type="entry name" value="NAD(P)-binding Rossmann-like Domain"/>
    <property type="match status" value="1"/>
</dbReference>
<comment type="similarity">
    <text evidence="4">Belongs to the STEAP family.</text>
</comment>
<dbReference type="InterPro" id="IPR036291">
    <property type="entry name" value="NAD(P)-bd_dom_sf"/>
</dbReference>
<evidence type="ECO:0000313" key="23">
    <source>
        <dbReference type="Ensembl" id="ENSLLEP00000031257.1"/>
    </source>
</evidence>
<evidence type="ECO:0000256" key="19">
    <source>
        <dbReference type="ARBA" id="ARBA00049387"/>
    </source>
</evidence>
<evidence type="ECO:0000256" key="1">
    <source>
        <dbReference type="ARBA" id="ARBA00001970"/>
    </source>
</evidence>
<gene>
    <name evidence="23" type="primary">STEAP3</name>
</gene>
<evidence type="ECO:0000256" key="20">
    <source>
        <dbReference type="SAM" id="Phobius"/>
    </source>
</evidence>
<evidence type="ECO:0000256" key="5">
    <source>
        <dbReference type="ARBA" id="ARBA00022448"/>
    </source>
</evidence>
<dbReference type="GO" id="GO:0052851">
    <property type="term" value="F:ferric-chelate reductase (NADPH) activity"/>
    <property type="evidence" value="ECO:0007669"/>
    <property type="project" value="TreeGrafter"/>
</dbReference>
<evidence type="ECO:0000259" key="21">
    <source>
        <dbReference type="Pfam" id="PF01794"/>
    </source>
</evidence>
<feature type="transmembrane region" description="Helical" evidence="20">
    <location>
        <begin position="233"/>
        <end position="251"/>
    </location>
</feature>
<organism evidence="23 24">
    <name type="scientific">Leptobrachium leishanense</name>
    <name type="common">Leishan spiny toad</name>
    <dbReference type="NCBI Taxonomy" id="445787"/>
    <lineage>
        <taxon>Eukaryota</taxon>
        <taxon>Metazoa</taxon>
        <taxon>Chordata</taxon>
        <taxon>Craniata</taxon>
        <taxon>Vertebrata</taxon>
        <taxon>Euteleostomi</taxon>
        <taxon>Amphibia</taxon>
        <taxon>Batrachia</taxon>
        <taxon>Anura</taxon>
        <taxon>Pelobatoidea</taxon>
        <taxon>Megophryidae</taxon>
        <taxon>Leptobrachium</taxon>
    </lineage>
</organism>
<evidence type="ECO:0000259" key="22">
    <source>
        <dbReference type="Pfam" id="PF03807"/>
    </source>
</evidence>
<evidence type="ECO:0000256" key="8">
    <source>
        <dbReference type="ARBA" id="ARBA00022692"/>
    </source>
</evidence>
<evidence type="ECO:0000256" key="9">
    <source>
        <dbReference type="ARBA" id="ARBA00022723"/>
    </source>
</evidence>
<keyword evidence="24" id="KW-1185">Reference proteome</keyword>
<dbReference type="GO" id="GO:0006826">
    <property type="term" value="P:iron ion transport"/>
    <property type="evidence" value="ECO:0007669"/>
    <property type="project" value="UniProtKB-KW"/>
</dbReference>